<dbReference type="Gene3D" id="3.30.470.20">
    <property type="entry name" value="ATP-grasp fold, B domain"/>
    <property type="match status" value="1"/>
</dbReference>
<sequence>MSLSQQALNSEFGKVAVLLGGSSAEREVSLKSGAAVLSAFERSGLNVFGIDTADYDLHRLVEEKFTHAFIALHGRGGEDGTLQGALEFLDIPYTGSRVLGSALAMDKGRCKQIWQSLELPTADFKLVEKDSYQVDEAASLLVALGGKVMVKPCLEGSSIGMAIASNCDELKAAIDMAFEYDQQVLIERWLSGAEYTVAILGQTALPSIRMSTPHDFYDYTAKYQSNSTQYFCPSGLSPEQEQELGQIALRAFQAAGCEGWGRVDFMQDENGGWNLLEVNTSPGMTEKSLVPMAAKQLGMSFEQLVLKILELAH</sequence>
<dbReference type="InterPro" id="IPR011761">
    <property type="entry name" value="ATP-grasp"/>
</dbReference>
<dbReference type="PROSITE" id="PS00843">
    <property type="entry name" value="DALA_DALA_LIGASE_1"/>
    <property type="match status" value="1"/>
</dbReference>
<dbReference type="Gene3D" id="3.30.1490.20">
    <property type="entry name" value="ATP-grasp fold, A domain"/>
    <property type="match status" value="1"/>
</dbReference>
<dbReference type="NCBIfam" id="NF002378">
    <property type="entry name" value="PRK01372.1"/>
    <property type="match status" value="1"/>
</dbReference>
<feature type="binding site" evidence="20">
    <location>
        <position position="277"/>
    </location>
    <ligand>
        <name>Mg(2+)</name>
        <dbReference type="ChEBI" id="CHEBI:18420"/>
        <label>2</label>
    </ligand>
</feature>
<keyword evidence="10 21" id="KW-0547">Nucleotide-binding</keyword>
<evidence type="ECO:0000256" key="21">
    <source>
        <dbReference type="PROSITE-ProRule" id="PRU00409"/>
    </source>
</evidence>
<dbReference type="AlphaFoldDB" id="A0A420E9L9"/>
<feature type="active site" evidence="19">
    <location>
        <position position="25"/>
    </location>
</feature>
<evidence type="ECO:0000256" key="9">
    <source>
        <dbReference type="ARBA" id="ARBA00022723"/>
    </source>
</evidence>
<dbReference type="InterPro" id="IPR000291">
    <property type="entry name" value="D-Ala_lig_Van_CS"/>
</dbReference>
<dbReference type="FunFam" id="3.30.470.20:FF:000008">
    <property type="entry name" value="D-alanine--D-alanine ligase"/>
    <property type="match status" value="1"/>
</dbReference>
<dbReference type="NCBIfam" id="TIGR01205">
    <property type="entry name" value="D_ala_D_alaTIGR"/>
    <property type="match status" value="1"/>
</dbReference>
<evidence type="ECO:0000256" key="1">
    <source>
        <dbReference type="ARBA" id="ARBA00001936"/>
    </source>
</evidence>
<feature type="binding site" evidence="20">
    <location>
        <position position="277"/>
    </location>
    <ligand>
        <name>Mg(2+)</name>
        <dbReference type="ChEBI" id="CHEBI:18420"/>
        <label>1</label>
    </ligand>
</feature>
<keyword evidence="15 20" id="KW-0464">Manganese</keyword>
<comment type="subcellular location">
    <subcellularLocation>
        <location evidence="3 18">Cytoplasm</location>
    </subcellularLocation>
</comment>
<dbReference type="InterPro" id="IPR011127">
    <property type="entry name" value="Dala_Dala_lig_N"/>
</dbReference>
<evidence type="ECO:0000256" key="17">
    <source>
        <dbReference type="ARBA" id="ARBA00047614"/>
    </source>
</evidence>
<name>A0A420E9L9_9ALTE</name>
<keyword evidence="8 18" id="KW-0436">Ligase</keyword>
<dbReference type="PIRSF" id="PIRSF039102">
    <property type="entry name" value="Ddl/VanB"/>
    <property type="match status" value="1"/>
</dbReference>
<evidence type="ECO:0000256" key="18">
    <source>
        <dbReference type="HAMAP-Rule" id="MF_00047"/>
    </source>
</evidence>
<evidence type="ECO:0000256" key="20">
    <source>
        <dbReference type="PIRSR" id="PIRSR039102-3"/>
    </source>
</evidence>
<protein>
    <recommendedName>
        <fullName evidence="6 18">D-alanine--D-alanine ligase</fullName>
        <ecNumber evidence="6 18">6.3.2.4</ecNumber>
    </recommendedName>
    <alternativeName>
        <fullName evidence="18">D-Ala-D-Ala ligase</fullName>
    </alternativeName>
    <alternativeName>
        <fullName evidence="18">D-alanylalanine synthetase</fullName>
    </alternativeName>
</protein>
<evidence type="ECO:0000256" key="4">
    <source>
        <dbReference type="ARBA" id="ARBA00004752"/>
    </source>
</evidence>
<keyword evidence="11 21" id="KW-0067">ATP-binding</keyword>
<evidence type="ECO:0000259" key="22">
    <source>
        <dbReference type="PROSITE" id="PS50975"/>
    </source>
</evidence>
<evidence type="ECO:0000256" key="2">
    <source>
        <dbReference type="ARBA" id="ARBA00003921"/>
    </source>
</evidence>
<comment type="function">
    <text evidence="2 18">Cell wall formation.</text>
</comment>
<dbReference type="PANTHER" id="PTHR23132">
    <property type="entry name" value="D-ALANINE--D-ALANINE LIGASE"/>
    <property type="match status" value="1"/>
</dbReference>
<dbReference type="Proteomes" id="UP000286482">
    <property type="component" value="Unassembled WGS sequence"/>
</dbReference>
<comment type="caution">
    <text evidence="23">The sequence shown here is derived from an EMBL/GenBank/DDBJ whole genome shotgun (WGS) entry which is preliminary data.</text>
</comment>
<evidence type="ECO:0000313" key="23">
    <source>
        <dbReference type="EMBL" id="RKF15882.1"/>
    </source>
</evidence>
<dbReference type="PROSITE" id="PS50975">
    <property type="entry name" value="ATP_GRASP"/>
    <property type="match status" value="1"/>
</dbReference>
<dbReference type="GO" id="GO:0009252">
    <property type="term" value="P:peptidoglycan biosynthetic process"/>
    <property type="evidence" value="ECO:0007669"/>
    <property type="project" value="UniProtKB-UniRule"/>
</dbReference>
<reference evidence="23 24" key="1">
    <citation type="submission" date="2018-09" db="EMBL/GenBank/DDBJ databases">
        <authorList>
            <person name="Wang Z."/>
        </authorList>
    </citation>
    <scope>NUCLEOTIDE SEQUENCE [LARGE SCALE GENOMIC DNA]</scope>
    <source>
        <strain evidence="23 24">ALS 81</strain>
    </source>
</reference>
<dbReference type="InterPro" id="IPR011095">
    <property type="entry name" value="Dala_Dala_lig_C"/>
</dbReference>
<keyword evidence="12 20" id="KW-0460">Magnesium</keyword>
<evidence type="ECO:0000256" key="3">
    <source>
        <dbReference type="ARBA" id="ARBA00004496"/>
    </source>
</evidence>
<comment type="similarity">
    <text evidence="5 18">Belongs to the D-alanine--D-alanine ligase family.</text>
</comment>
<dbReference type="Pfam" id="PF01820">
    <property type="entry name" value="Dala_Dala_lig_N"/>
    <property type="match status" value="1"/>
</dbReference>
<keyword evidence="13 18" id="KW-0133">Cell shape</keyword>
<evidence type="ECO:0000256" key="5">
    <source>
        <dbReference type="ARBA" id="ARBA00010871"/>
    </source>
</evidence>
<dbReference type="SUPFAM" id="SSF56059">
    <property type="entry name" value="Glutathione synthetase ATP-binding domain-like"/>
    <property type="match status" value="1"/>
</dbReference>
<feature type="domain" description="ATP-grasp" evidence="22">
    <location>
        <begin position="111"/>
        <end position="310"/>
    </location>
</feature>
<feature type="binding site" evidence="20">
    <location>
        <position position="279"/>
    </location>
    <ligand>
        <name>Mg(2+)</name>
        <dbReference type="ChEBI" id="CHEBI:18420"/>
        <label>2</label>
    </ligand>
</feature>
<dbReference type="GO" id="GO:0008716">
    <property type="term" value="F:D-alanine-D-alanine ligase activity"/>
    <property type="evidence" value="ECO:0007669"/>
    <property type="project" value="UniProtKB-UniRule"/>
</dbReference>
<gene>
    <name evidence="18" type="primary">ddl</name>
    <name evidence="23" type="ORF">DBZ36_16060</name>
</gene>
<feature type="binding site" evidence="20">
    <location>
        <position position="264"/>
    </location>
    <ligand>
        <name>Mg(2+)</name>
        <dbReference type="ChEBI" id="CHEBI:18420"/>
        <label>1</label>
    </ligand>
</feature>
<dbReference type="OrthoDB" id="9813261at2"/>
<evidence type="ECO:0000256" key="14">
    <source>
        <dbReference type="ARBA" id="ARBA00022984"/>
    </source>
</evidence>
<dbReference type="PROSITE" id="PS00844">
    <property type="entry name" value="DALA_DALA_LIGASE_2"/>
    <property type="match status" value="1"/>
</dbReference>
<dbReference type="InterPro" id="IPR016185">
    <property type="entry name" value="PreATP-grasp_dom_sf"/>
</dbReference>
<evidence type="ECO:0000256" key="6">
    <source>
        <dbReference type="ARBA" id="ARBA00012216"/>
    </source>
</evidence>
<evidence type="ECO:0000256" key="11">
    <source>
        <dbReference type="ARBA" id="ARBA00022840"/>
    </source>
</evidence>
<dbReference type="RefSeq" id="WP_120355967.1">
    <property type="nucleotide sequence ID" value="NZ_RAQO01000008.1"/>
</dbReference>
<dbReference type="GO" id="GO:0005829">
    <property type="term" value="C:cytosol"/>
    <property type="evidence" value="ECO:0007669"/>
    <property type="project" value="TreeGrafter"/>
</dbReference>
<feature type="active site" evidence="19">
    <location>
        <position position="288"/>
    </location>
</feature>
<dbReference type="EMBL" id="RAQO01000008">
    <property type="protein sequence ID" value="RKF15882.1"/>
    <property type="molecule type" value="Genomic_DNA"/>
</dbReference>
<comment type="cofactor">
    <cofactor evidence="1">
        <name>Mn(2+)</name>
        <dbReference type="ChEBI" id="CHEBI:29035"/>
    </cofactor>
</comment>
<dbReference type="SUPFAM" id="SSF52440">
    <property type="entry name" value="PreATP-grasp domain"/>
    <property type="match status" value="1"/>
</dbReference>
<evidence type="ECO:0000256" key="10">
    <source>
        <dbReference type="ARBA" id="ARBA00022741"/>
    </source>
</evidence>
<keyword evidence="7 18" id="KW-0963">Cytoplasm</keyword>
<comment type="pathway">
    <text evidence="4 18">Cell wall biogenesis; peptidoglycan biosynthesis.</text>
</comment>
<evidence type="ECO:0000256" key="19">
    <source>
        <dbReference type="PIRSR" id="PIRSR039102-1"/>
    </source>
</evidence>
<accession>A0A420E9L9</accession>
<comment type="cofactor">
    <cofactor evidence="20">
        <name>Mg(2+)</name>
        <dbReference type="ChEBI" id="CHEBI:18420"/>
    </cofactor>
    <cofactor evidence="20">
        <name>Mn(2+)</name>
        <dbReference type="ChEBI" id="CHEBI:29035"/>
    </cofactor>
    <text evidence="20">Binds 2 magnesium or manganese ions per subunit.</text>
</comment>
<dbReference type="GO" id="GO:0005524">
    <property type="term" value="F:ATP binding"/>
    <property type="evidence" value="ECO:0007669"/>
    <property type="project" value="UniProtKB-UniRule"/>
</dbReference>
<dbReference type="HAMAP" id="MF_00047">
    <property type="entry name" value="Dala_Dala_lig"/>
    <property type="match status" value="1"/>
</dbReference>
<dbReference type="GO" id="GO:0046872">
    <property type="term" value="F:metal ion binding"/>
    <property type="evidence" value="ECO:0007669"/>
    <property type="project" value="UniProtKB-KW"/>
</dbReference>
<dbReference type="Pfam" id="PF07478">
    <property type="entry name" value="Dala_Dala_lig_C"/>
    <property type="match status" value="1"/>
</dbReference>
<evidence type="ECO:0000256" key="13">
    <source>
        <dbReference type="ARBA" id="ARBA00022960"/>
    </source>
</evidence>
<evidence type="ECO:0000256" key="7">
    <source>
        <dbReference type="ARBA" id="ARBA00022490"/>
    </source>
</evidence>
<keyword evidence="9 20" id="KW-0479">Metal-binding</keyword>
<keyword evidence="16 18" id="KW-0961">Cell wall biogenesis/degradation</keyword>
<keyword evidence="24" id="KW-1185">Reference proteome</keyword>
<dbReference type="InterPro" id="IPR005905">
    <property type="entry name" value="D_ala_D_ala"/>
</dbReference>
<dbReference type="GO" id="GO:0071555">
    <property type="term" value="P:cell wall organization"/>
    <property type="evidence" value="ECO:0007669"/>
    <property type="project" value="UniProtKB-KW"/>
</dbReference>
<dbReference type="EC" id="6.3.2.4" evidence="6 18"/>
<keyword evidence="14 18" id="KW-0573">Peptidoglycan synthesis</keyword>
<evidence type="ECO:0000256" key="15">
    <source>
        <dbReference type="ARBA" id="ARBA00023211"/>
    </source>
</evidence>
<comment type="catalytic activity">
    <reaction evidence="17 18">
        <text>2 D-alanine + ATP = D-alanyl-D-alanine + ADP + phosphate + H(+)</text>
        <dbReference type="Rhea" id="RHEA:11224"/>
        <dbReference type="ChEBI" id="CHEBI:15378"/>
        <dbReference type="ChEBI" id="CHEBI:30616"/>
        <dbReference type="ChEBI" id="CHEBI:43474"/>
        <dbReference type="ChEBI" id="CHEBI:57416"/>
        <dbReference type="ChEBI" id="CHEBI:57822"/>
        <dbReference type="ChEBI" id="CHEBI:456216"/>
        <dbReference type="EC" id="6.3.2.4"/>
    </reaction>
</comment>
<dbReference type="PANTHER" id="PTHR23132:SF23">
    <property type="entry name" value="D-ALANINE--D-ALANINE LIGASE B"/>
    <property type="match status" value="1"/>
</dbReference>
<evidence type="ECO:0000256" key="16">
    <source>
        <dbReference type="ARBA" id="ARBA00023316"/>
    </source>
</evidence>
<organism evidence="23 24">
    <name type="scientific">Alginatibacterium sediminis</name>
    <dbReference type="NCBI Taxonomy" id="2164068"/>
    <lineage>
        <taxon>Bacteria</taxon>
        <taxon>Pseudomonadati</taxon>
        <taxon>Pseudomonadota</taxon>
        <taxon>Gammaproteobacteria</taxon>
        <taxon>Alteromonadales</taxon>
        <taxon>Alteromonadaceae</taxon>
        <taxon>Alginatibacterium</taxon>
    </lineage>
</organism>
<feature type="active site" evidence="19">
    <location>
        <position position="157"/>
    </location>
</feature>
<dbReference type="Gene3D" id="3.40.50.20">
    <property type="match status" value="1"/>
</dbReference>
<evidence type="ECO:0000256" key="12">
    <source>
        <dbReference type="ARBA" id="ARBA00022842"/>
    </source>
</evidence>
<evidence type="ECO:0000256" key="8">
    <source>
        <dbReference type="ARBA" id="ARBA00022598"/>
    </source>
</evidence>
<evidence type="ECO:0000313" key="24">
    <source>
        <dbReference type="Proteomes" id="UP000286482"/>
    </source>
</evidence>
<dbReference type="InterPro" id="IPR013815">
    <property type="entry name" value="ATP_grasp_subdomain_1"/>
</dbReference>
<dbReference type="FunFam" id="3.40.50.20:FF:000013">
    <property type="entry name" value="D-alanine--D-alanine ligase"/>
    <property type="match status" value="1"/>
</dbReference>
<dbReference type="GO" id="GO:0008360">
    <property type="term" value="P:regulation of cell shape"/>
    <property type="evidence" value="ECO:0007669"/>
    <property type="project" value="UniProtKB-KW"/>
</dbReference>
<dbReference type="UniPathway" id="UPA00219"/>
<proteinExistence type="inferred from homology"/>